<organism evidence="3 4">
    <name type="scientific">Dothistroma septosporum (strain NZE10 / CBS 128990)</name>
    <name type="common">Red band needle blight fungus</name>
    <name type="synonym">Mycosphaerella pini</name>
    <dbReference type="NCBI Taxonomy" id="675120"/>
    <lineage>
        <taxon>Eukaryota</taxon>
        <taxon>Fungi</taxon>
        <taxon>Dikarya</taxon>
        <taxon>Ascomycota</taxon>
        <taxon>Pezizomycotina</taxon>
        <taxon>Dothideomycetes</taxon>
        <taxon>Dothideomycetidae</taxon>
        <taxon>Mycosphaerellales</taxon>
        <taxon>Mycosphaerellaceae</taxon>
        <taxon>Dothistroma</taxon>
    </lineage>
</organism>
<dbReference type="EMBL" id="KB446539">
    <property type="protein sequence ID" value="EME44282.1"/>
    <property type="molecule type" value="Genomic_DNA"/>
</dbReference>
<feature type="compositionally biased region" description="Basic and acidic residues" evidence="2">
    <location>
        <begin position="405"/>
        <end position="416"/>
    </location>
</feature>
<accession>N1PLA4</accession>
<proteinExistence type="predicted"/>
<name>N1PLA4_DOTSN</name>
<feature type="coiled-coil region" evidence="1">
    <location>
        <begin position="87"/>
        <end position="114"/>
    </location>
</feature>
<feature type="compositionally biased region" description="Polar residues" evidence="2">
    <location>
        <begin position="500"/>
        <end position="519"/>
    </location>
</feature>
<feature type="compositionally biased region" description="Basic residues" evidence="2">
    <location>
        <begin position="464"/>
        <end position="474"/>
    </location>
</feature>
<reference evidence="3 4" key="2">
    <citation type="journal article" date="2012" name="PLoS Pathog.">
        <title>Diverse lifestyles and strategies of plant pathogenesis encoded in the genomes of eighteen Dothideomycetes fungi.</title>
        <authorList>
            <person name="Ohm R.A."/>
            <person name="Feau N."/>
            <person name="Henrissat B."/>
            <person name="Schoch C.L."/>
            <person name="Horwitz B.A."/>
            <person name="Barry K.W."/>
            <person name="Condon B.J."/>
            <person name="Copeland A.C."/>
            <person name="Dhillon B."/>
            <person name="Glaser F."/>
            <person name="Hesse C.N."/>
            <person name="Kosti I."/>
            <person name="LaButti K."/>
            <person name="Lindquist E.A."/>
            <person name="Lucas S."/>
            <person name="Salamov A.A."/>
            <person name="Bradshaw R.E."/>
            <person name="Ciuffetti L."/>
            <person name="Hamelin R.C."/>
            <person name="Kema G.H.J."/>
            <person name="Lawrence C."/>
            <person name="Scott J.A."/>
            <person name="Spatafora J.W."/>
            <person name="Turgeon B.G."/>
            <person name="de Wit P.J.G.M."/>
            <person name="Zhong S."/>
            <person name="Goodwin S.B."/>
            <person name="Grigoriev I.V."/>
        </authorList>
    </citation>
    <scope>NUCLEOTIDE SEQUENCE [LARGE SCALE GENOMIC DNA]</scope>
    <source>
        <strain evidence="4">NZE10 / CBS 128990</strain>
    </source>
</reference>
<dbReference type="Proteomes" id="UP000016933">
    <property type="component" value="Unassembled WGS sequence"/>
</dbReference>
<feature type="region of interest" description="Disordered" evidence="2">
    <location>
        <begin position="259"/>
        <end position="280"/>
    </location>
</feature>
<keyword evidence="1" id="KW-0175">Coiled coil</keyword>
<dbReference type="AlphaFoldDB" id="N1PLA4"/>
<evidence type="ECO:0000313" key="3">
    <source>
        <dbReference type="EMBL" id="EME44282.1"/>
    </source>
</evidence>
<dbReference type="OMA" id="IKREHAC"/>
<feature type="compositionally biased region" description="Basic and acidic residues" evidence="2">
    <location>
        <begin position="545"/>
        <end position="555"/>
    </location>
</feature>
<protein>
    <submittedName>
        <fullName evidence="3">Uncharacterized protein</fullName>
    </submittedName>
</protein>
<dbReference type="eggNOG" id="ENOG502R9BG">
    <property type="taxonomic scope" value="Eukaryota"/>
</dbReference>
<feature type="compositionally biased region" description="Low complexity" evidence="2">
    <location>
        <begin position="1"/>
        <end position="18"/>
    </location>
</feature>
<reference evidence="4" key="1">
    <citation type="journal article" date="2012" name="PLoS Genet.">
        <title>The genomes of the fungal plant pathogens Cladosporium fulvum and Dothistroma septosporum reveal adaptation to different hosts and lifestyles but also signatures of common ancestry.</title>
        <authorList>
            <person name="de Wit P.J.G.M."/>
            <person name="van der Burgt A."/>
            <person name="Oekmen B."/>
            <person name="Stergiopoulos I."/>
            <person name="Abd-Elsalam K.A."/>
            <person name="Aerts A.L."/>
            <person name="Bahkali A.H."/>
            <person name="Beenen H.G."/>
            <person name="Chettri P."/>
            <person name="Cox M.P."/>
            <person name="Datema E."/>
            <person name="de Vries R.P."/>
            <person name="Dhillon B."/>
            <person name="Ganley A.R."/>
            <person name="Griffiths S.A."/>
            <person name="Guo Y."/>
            <person name="Hamelin R.C."/>
            <person name="Henrissat B."/>
            <person name="Kabir M.S."/>
            <person name="Jashni M.K."/>
            <person name="Kema G."/>
            <person name="Klaubauf S."/>
            <person name="Lapidus A."/>
            <person name="Levasseur A."/>
            <person name="Lindquist E."/>
            <person name="Mehrabi R."/>
            <person name="Ohm R.A."/>
            <person name="Owen T.J."/>
            <person name="Salamov A."/>
            <person name="Schwelm A."/>
            <person name="Schijlen E."/>
            <person name="Sun H."/>
            <person name="van den Burg H.A."/>
            <person name="van Ham R.C.H.J."/>
            <person name="Zhang S."/>
            <person name="Goodwin S.B."/>
            <person name="Grigoriev I.V."/>
            <person name="Collemare J."/>
            <person name="Bradshaw R.E."/>
        </authorList>
    </citation>
    <scope>NUCLEOTIDE SEQUENCE [LARGE SCALE GENOMIC DNA]</scope>
    <source>
        <strain evidence="4">NZE10 / CBS 128990</strain>
    </source>
</reference>
<feature type="region of interest" description="Disordered" evidence="2">
    <location>
        <begin position="323"/>
        <end position="555"/>
    </location>
</feature>
<dbReference type="OrthoDB" id="3647228at2759"/>
<evidence type="ECO:0000256" key="2">
    <source>
        <dbReference type="SAM" id="MobiDB-lite"/>
    </source>
</evidence>
<dbReference type="HOGENOM" id="CLU_490912_0_0_1"/>
<evidence type="ECO:0000256" key="1">
    <source>
        <dbReference type="SAM" id="Coils"/>
    </source>
</evidence>
<feature type="region of interest" description="Disordered" evidence="2">
    <location>
        <begin position="1"/>
        <end position="27"/>
    </location>
</feature>
<evidence type="ECO:0000313" key="4">
    <source>
        <dbReference type="Proteomes" id="UP000016933"/>
    </source>
</evidence>
<feature type="compositionally biased region" description="Polar residues" evidence="2">
    <location>
        <begin position="328"/>
        <end position="346"/>
    </location>
</feature>
<keyword evidence="4" id="KW-1185">Reference proteome</keyword>
<feature type="compositionally biased region" description="Low complexity" evidence="2">
    <location>
        <begin position="374"/>
        <end position="383"/>
    </location>
</feature>
<sequence>MPPKSASKSSPTKKNASNGRPSSPTSLVWAHQLKREHAFLVQKMDTLENGIKAVERNAKNNDSNHNIAKIAGQVQALISGGDTQWVRNEVMKNIESLQDKLESVISQVAELTRQNEQSVDVKKKQSEAEEKVLKRVKDVEEGLAESRNLLREMGKSFNEEKMDVITANLQEITEKVRNGRTTTEKIGESLKVLEEVARVLREDNDKVAVDVRELRERKTIVVPMNDTQESPVAFDAGVRPAATKTKKKAAPCRRLKAETAAASQQVETAASRRPRKSKVERELARLQIDLTYGDTIQQDRNAHHAEVIDKRLANRKVRGMVEQDAPDEQQTTAAGPTQSATQTTTRGRGAVKRAQAVVATTEVSQKRGPSRTRAAAAQAPQAPSKRGRPRKDATQAPPKPAPKRHILEEEPNEHELAIQTQPPPSNVKPTRKRKADTLLDEFISPPQTTRPVRSQAIKLAPAGARKKPQLRRGQMKPEDSPSPPPPRQGDQKGSRRGLTNVWSQSPISSSMSEGETQQAFGPGLEPAGKRSKIKEESSDFDEDELLRRLSRGEEF</sequence>
<gene>
    <name evidence="3" type="ORF">DOTSEDRAFT_34763</name>
</gene>